<proteinExistence type="predicted"/>
<feature type="compositionally biased region" description="Acidic residues" evidence="2">
    <location>
        <begin position="280"/>
        <end position="296"/>
    </location>
</feature>
<dbReference type="RefSeq" id="WP_246109847.1">
    <property type="nucleotide sequence ID" value="NZ_CP036262.1"/>
</dbReference>
<reference evidence="4 5" key="1">
    <citation type="submission" date="2019-02" db="EMBL/GenBank/DDBJ databases">
        <title>Deep-cultivation of Planctomycetes and their phenomic and genomic characterization uncovers novel biology.</title>
        <authorList>
            <person name="Wiegand S."/>
            <person name="Jogler M."/>
            <person name="Boedeker C."/>
            <person name="Pinto D."/>
            <person name="Vollmers J."/>
            <person name="Rivas-Marin E."/>
            <person name="Kohn T."/>
            <person name="Peeters S.H."/>
            <person name="Heuer A."/>
            <person name="Rast P."/>
            <person name="Oberbeckmann S."/>
            <person name="Bunk B."/>
            <person name="Jeske O."/>
            <person name="Meyerdierks A."/>
            <person name="Storesund J.E."/>
            <person name="Kallscheuer N."/>
            <person name="Luecker S."/>
            <person name="Lage O.M."/>
            <person name="Pohl T."/>
            <person name="Merkel B.J."/>
            <person name="Hornburger P."/>
            <person name="Mueller R.-W."/>
            <person name="Bruemmer F."/>
            <person name="Labrenz M."/>
            <person name="Spormann A.M."/>
            <person name="Op den Camp H."/>
            <person name="Overmann J."/>
            <person name="Amann R."/>
            <person name="Jetten M.S.M."/>
            <person name="Mascher T."/>
            <person name="Medema M.H."/>
            <person name="Devos D.P."/>
            <person name="Kaster A.-K."/>
            <person name="Ovreas L."/>
            <person name="Rohde M."/>
            <person name="Galperin M.Y."/>
            <person name="Jogler C."/>
        </authorList>
    </citation>
    <scope>NUCLEOTIDE SEQUENCE [LARGE SCALE GENOMIC DNA]</scope>
    <source>
        <strain evidence="4 5">FF011L</strain>
    </source>
</reference>
<dbReference type="Pfam" id="PF13435">
    <property type="entry name" value="Cytochrome_C554"/>
    <property type="match status" value="1"/>
</dbReference>
<dbReference type="PANTHER" id="PTHR35038">
    <property type="entry name" value="DISSIMILATORY SULFITE REDUCTASE SIRA"/>
    <property type="match status" value="1"/>
</dbReference>
<dbReference type="AlphaFoldDB" id="A0A517MEY1"/>
<feature type="domain" description="Cytochrome c-552/4" evidence="3">
    <location>
        <begin position="369"/>
        <end position="450"/>
    </location>
</feature>
<dbReference type="SUPFAM" id="SSF48695">
    <property type="entry name" value="Multiheme cytochromes"/>
    <property type="match status" value="1"/>
</dbReference>
<protein>
    <recommendedName>
        <fullName evidence="3">Cytochrome c-552/4 domain-containing protein</fullName>
    </recommendedName>
</protein>
<feature type="region of interest" description="Disordered" evidence="2">
    <location>
        <begin position="129"/>
        <end position="181"/>
    </location>
</feature>
<dbReference type="KEGG" id="rml:FF011L_22130"/>
<feature type="region of interest" description="Disordered" evidence="2">
    <location>
        <begin position="268"/>
        <end position="350"/>
    </location>
</feature>
<evidence type="ECO:0000313" key="5">
    <source>
        <dbReference type="Proteomes" id="UP000320672"/>
    </source>
</evidence>
<gene>
    <name evidence="4" type="ORF">FF011L_22130</name>
</gene>
<dbReference type="InterPro" id="IPR051829">
    <property type="entry name" value="Multiheme_Cytochr_ET"/>
</dbReference>
<feature type="compositionally biased region" description="Polar residues" evidence="2">
    <location>
        <begin position="304"/>
        <end position="330"/>
    </location>
</feature>
<dbReference type="InterPro" id="IPR036280">
    <property type="entry name" value="Multihaem_cyt_sf"/>
</dbReference>
<evidence type="ECO:0000313" key="4">
    <source>
        <dbReference type="EMBL" id="QDS93443.1"/>
    </source>
</evidence>
<evidence type="ECO:0000256" key="2">
    <source>
        <dbReference type="SAM" id="MobiDB-lite"/>
    </source>
</evidence>
<dbReference type="EMBL" id="CP036262">
    <property type="protein sequence ID" value="QDS93443.1"/>
    <property type="molecule type" value="Genomic_DNA"/>
</dbReference>
<dbReference type="PANTHER" id="PTHR35038:SF8">
    <property type="entry name" value="C-TYPE POLYHEME CYTOCHROME OMCC"/>
    <property type="match status" value="1"/>
</dbReference>
<evidence type="ECO:0000259" key="3">
    <source>
        <dbReference type="Pfam" id="PF13435"/>
    </source>
</evidence>
<organism evidence="4 5">
    <name type="scientific">Roseimaritima multifibrata</name>
    <dbReference type="NCBI Taxonomy" id="1930274"/>
    <lineage>
        <taxon>Bacteria</taxon>
        <taxon>Pseudomonadati</taxon>
        <taxon>Planctomycetota</taxon>
        <taxon>Planctomycetia</taxon>
        <taxon>Pirellulales</taxon>
        <taxon>Pirellulaceae</taxon>
        <taxon>Roseimaritima</taxon>
    </lineage>
</organism>
<dbReference type="Proteomes" id="UP000320672">
    <property type="component" value="Chromosome"/>
</dbReference>
<sequence length="899" mass="97972">MDVLYDRHRIAQLILWIGCLTQVAAYGQAPSGYQFQGMGRPASDIGRPATADIPPISPEWLKQLPPGCLDTWQADPPAANSQANSSYGRLQIPRVANQRTTQQTPLQSAQLSQSFPYRQRHQTAVPAVNNQSWGQGTITPPAYMRAGGRSSTVGHAKPNPFNSENPGNLTPEPTNQPSQTRNIQSNQYFSRPEALFEPEHSGGADLLEDELSAMAPNRSSNPAPADDLLGGNLLGDDDLLDGDDLLGDDVLGDDLLGGDNLLDGDDLLGGSNAPASPSWQEDDLLGDDSLLDDESLLDGPDPLSNMSGGANPHASASPSRLPNPHASATGTPAGKPLTPKGDASILSPESNVDPHAALLAETRYPSARTCAECHPKHFEEWRVSAHAYSMLSPMYQRFEQTMTDLTQGTVGTFCARCHSPVATQESFSRAVSALEAPEIVREGITCIACHRVNEAYGRTNGRRRIEPGDIFAPVYGGGNGSGIAKAISDRKQLKLKTDPSDKGPGQAIHTEGRFFEPITRSDFCATCHQVAVHPGIGLEVVHAQYRAGPAAAKGISCQDCHMGAVPGKAEGYEECHIAELSGKPWGEVRKHANHSFWGPNYSIAHPGIYPISKVADRWTPRDWLAFDYYSDWGKDKFERNAAKGQTFPKPWDNTDDRRDARKIIDANMKSLDRKRQSAVQVLESALKIDGPFFSNPPTAQSDLAFYFDVTNVSEGHNLSTGSLGAQPQVWMNVALINPEGMRVWESGYLDSNGDLADVQSYDVATGQLPADTQLFNLQTKFLINSFRGTDREVALPLNFNVDQLVFLRPGAVPVSLLNHPPGIRMEAHSLPPLGSRKARYRIPAEHLSQPGFYRLAVRFRSKPEPSYLMRLVGATPDMIRRMNEGILTLHPQSHTIHVR</sequence>
<accession>A0A517MEY1</accession>
<name>A0A517MEY1_9BACT</name>
<dbReference type="InterPro" id="IPR023155">
    <property type="entry name" value="Cyt_c-552/4"/>
</dbReference>
<dbReference type="Gene3D" id="1.10.1130.10">
    <property type="entry name" value="Flavocytochrome C3, Chain A"/>
    <property type="match status" value="1"/>
</dbReference>
<keyword evidence="1" id="KW-0732">Signal</keyword>
<feature type="compositionally biased region" description="Polar residues" evidence="2">
    <location>
        <begin position="129"/>
        <end position="138"/>
    </location>
</feature>
<evidence type="ECO:0000256" key="1">
    <source>
        <dbReference type="ARBA" id="ARBA00022729"/>
    </source>
</evidence>
<feature type="compositionally biased region" description="Polar residues" evidence="2">
    <location>
        <begin position="160"/>
        <end position="181"/>
    </location>
</feature>
<dbReference type="GO" id="GO:0016491">
    <property type="term" value="F:oxidoreductase activity"/>
    <property type="evidence" value="ECO:0007669"/>
    <property type="project" value="TreeGrafter"/>
</dbReference>
<keyword evidence="5" id="KW-1185">Reference proteome</keyword>